<protein>
    <submittedName>
        <fullName evidence="1">Uncharacterized protein</fullName>
    </submittedName>
</protein>
<proteinExistence type="predicted"/>
<evidence type="ECO:0000313" key="2">
    <source>
        <dbReference type="Proteomes" id="UP001152795"/>
    </source>
</evidence>
<organism evidence="1 2">
    <name type="scientific">Paramuricea clavata</name>
    <name type="common">Red gorgonian</name>
    <name type="synonym">Violescent sea-whip</name>
    <dbReference type="NCBI Taxonomy" id="317549"/>
    <lineage>
        <taxon>Eukaryota</taxon>
        <taxon>Metazoa</taxon>
        <taxon>Cnidaria</taxon>
        <taxon>Anthozoa</taxon>
        <taxon>Octocorallia</taxon>
        <taxon>Malacalcyonacea</taxon>
        <taxon>Plexauridae</taxon>
        <taxon>Paramuricea</taxon>
    </lineage>
</organism>
<dbReference type="OrthoDB" id="10265971at2759"/>
<name>A0A7D9IV98_PARCT</name>
<dbReference type="EMBL" id="CACRXK020008181">
    <property type="protein sequence ID" value="CAB4014168.1"/>
    <property type="molecule type" value="Genomic_DNA"/>
</dbReference>
<reference evidence="1" key="1">
    <citation type="submission" date="2020-04" db="EMBL/GenBank/DDBJ databases">
        <authorList>
            <person name="Alioto T."/>
            <person name="Alioto T."/>
            <person name="Gomez Garrido J."/>
        </authorList>
    </citation>
    <scope>NUCLEOTIDE SEQUENCE</scope>
    <source>
        <strain evidence="1">A484AB</strain>
    </source>
</reference>
<gene>
    <name evidence="1" type="ORF">PACLA_8A032082</name>
</gene>
<comment type="caution">
    <text evidence="1">The sequence shown here is derived from an EMBL/GenBank/DDBJ whole genome shotgun (WGS) entry which is preliminary data.</text>
</comment>
<dbReference type="Proteomes" id="UP001152795">
    <property type="component" value="Unassembled WGS sequence"/>
</dbReference>
<dbReference type="AlphaFoldDB" id="A0A7D9IV98"/>
<sequence>HRSTLYCYTPSVAIRGLMFCNHGQAGNQTKNVWRPLHKPKWWDVFKQTRHNNSTAMDLFKGHTRNGRQLHCEYIPYLALSDVPLRSPGQINYLQTVCKFSRNLFSFRDNGGSLQDKEIDDNESELDSSQPQLSQGRLVDDKEILDVTRTEVHDDIQEFDSD</sequence>
<evidence type="ECO:0000313" key="1">
    <source>
        <dbReference type="EMBL" id="CAB4014168.1"/>
    </source>
</evidence>
<keyword evidence="2" id="KW-1185">Reference proteome</keyword>
<accession>A0A7D9IV98</accession>
<feature type="non-terminal residue" evidence="1">
    <location>
        <position position="161"/>
    </location>
</feature>